<evidence type="ECO:0000313" key="2">
    <source>
        <dbReference type="Proteomes" id="UP000233100"/>
    </source>
</evidence>
<dbReference type="PANTHER" id="PTHR46254:SF7">
    <property type="entry name" value="PI4-KINASE N-TERMINAL DOMAIN-CONTAINING PROTEIN"/>
    <property type="match status" value="1"/>
</dbReference>
<protein>
    <submittedName>
        <fullName evidence="1">Uncharacterized protein</fullName>
    </submittedName>
</protein>
<reference evidence="1" key="2">
    <citation type="submission" date="2025-08" db="UniProtKB">
        <authorList>
            <consortium name="Ensembl"/>
        </authorList>
    </citation>
    <scope>IDENTIFICATION</scope>
</reference>
<evidence type="ECO:0000313" key="1">
    <source>
        <dbReference type="Ensembl" id="ENSMFAP00000057863.1"/>
    </source>
</evidence>
<keyword evidence="2" id="KW-1185">Reference proteome</keyword>
<dbReference type="GeneTree" id="ENSGT00940000167556"/>
<dbReference type="PRINTS" id="PR02045">
    <property type="entry name" value="F138DOMAIN"/>
</dbReference>
<dbReference type="PANTHER" id="PTHR46254">
    <property type="entry name" value="PROTEIN GVQW1-RELATED"/>
    <property type="match status" value="1"/>
</dbReference>
<dbReference type="AlphaFoldDB" id="A0A7N9D617"/>
<organism evidence="1 2">
    <name type="scientific">Macaca fascicularis</name>
    <name type="common">Crab-eating macaque</name>
    <name type="synonym">Cynomolgus monkey</name>
    <dbReference type="NCBI Taxonomy" id="9541"/>
    <lineage>
        <taxon>Eukaryota</taxon>
        <taxon>Metazoa</taxon>
        <taxon>Chordata</taxon>
        <taxon>Craniata</taxon>
        <taxon>Vertebrata</taxon>
        <taxon>Euteleostomi</taxon>
        <taxon>Mammalia</taxon>
        <taxon>Eutheria</taxon>
        <taxon>Euarchontoglires</taxon>
        <taxon>Primates</taxon>
        <taxon>Haplorrhini</taxon>
        <taxon>Catarrhini</taxon>
        <taxon>Cercopithecidae</taxon>
        <taxon>Cercopithecinae</taxon>
        <taxon>Macaca</taxon>
    </lineage>
</organism>
<proteinExistence type="predicted"/>
<accession>A0A7N9D617</accession>
<sequence length="116" mass="13507">MLNYIVQKEQKNDNSAHLYPSDLRIYKLHSLNQKFILFYFIFFETESRAVAQAGVQWRDLSSLQALPPAFTPFSCLSLQSSWGYRRMPPRPANFFVFLVEIGFHRVSKDGLNLLTS</sequence>
<name>A0A7N9D617_MACFA</name>
<dbReference type="Ensembl" id="ENSMFAT00000094120.1">
    <property type="protein sequence ID" value="ENSMFAP00000057863.1"/>
    <property type="gene ID" value="ENSMFAG00000058320.1"/>
</dbReference>
<reference evidence="1 2" key="1">
    <citation type="submission" date="2013-03" db="EMBL/GenBank/DDBJ databases">
        <authorList>
            <person name="Warren W."/>
            <person name="Wilson R.K."/>
        </authorList>
    </citation>
    <scope>NUCLEOTIDE SEQUENCE</scope>
</reference>
<dbReference type="Proteomes" id="UP000233100">
    <property type="component" value="Chromosome 2"/>
</dbReference>
<reference evidence="1" key="3">
    <citation type="submission" date="2025-09" db="UniProtKB">
        <authorList>
            <consortium name="Ensembl"/>
        </authorList>
    </citation>
    <scope>IDENTIFICATION</scope>
</reference>